<dbReference type="Proteomes" id="UP000800200">
    <property type="component" value="Unassembled WGS sequence"/>
</dbReference>
<keyword evidence="8" id="KW-1185">Reference proteome</keyword>
<dbReference type="SUPFAM" id="SSF48371">
    <property type="entry name" value="ARM repeat"/>
    <property type="match status" value="2"/>
</dbReference>
<dbReference type="InterPro" id="IPR016024">
    <property type="entry name" value="ARM-type_fold"/>
</dbReference>
<protein>
    <submittedName>
        <fullName evidence="7">ARM repeat-containing protein</fullName>
    </submittedName>
</protein>
<dbReference type="GO" id="GO:0005737">
    <property type="term" value="C:cytoplasm"/>
    <property type="evidence" value="ECO:0007669"/>
    <property type="project" value="UniProtKB-SubCell"/>
</dbReference>
<accession>A0A6A6DPP7</accession>
<evidence type="ECO:0000256" key="1">
    <source>
        <dbReference type="ARBA" id="ARBA00004123"/>
    </source>
</evidence>
<dbReference type="OrthoDB" id="5559898at2759"/>
<dbReference type="PANTHER" id="PTHR15651:SF7">
    <property type="entry name" value="ARMADILLO REPEAT-CONTAINING PROTEIN 8"/>
    <property type="match status" value="1"/>
</dbReference>
<feature type="region of interest" description="Disordered" evidence="6">
    <location>
        <begin position="772"/>
        <end position="806"/>
    </location>
</feature>
<dbReference type="GO" id="GO:0043161">
    <property type="term" value="P:proteasome-mediated ubiquitin-dependent protein catabolic process"/>
    <property type="evidence" value="ECO:0007669"/>
    <property type="project" value="TreeGrafter"/>
</dbReference>
<dbReference type="InterPro" id="IPR000225">
    <property type="entry name" value="Armadillo"/>
</dbReference>
<reference evidence="7" key="1">
    <citation type="journal article" date="2020" name="Stud. Mycol.">
        <title>101 Dothideomycetes genomes: a test case for predicting lifestyles and emergence of pathogens.</title>
        <authorList>
            <person name="Haridas S."/>
            <person name="Albert R."/>
            <person name="Binder M."/>
            <person name="Bloem J."/>
            <person name="Labutti K."/>
            <person name="Salamov A."/>
            <person name="Andreopoulos B."/>
            <person name="Baker S."/>
            <person name="Barry K."/>
            <person name="Bills G."/>
            <person name="Bluhm B."/>
            <person name="Cannon C."/>
            <person name="Castanera R."/>
            <person name="Culley D."/>
            <person name="Daum C."/>
            <person name="Ezra D."/>
            <person name="Gonzalez J."/>
            <person name="Henrissat B."/>
            <person name="Kuo A."/>
            <person name="Liang C."/>
            <person name="Lipzen A."/>
            <person name="Lutzoni F."/>
            <person name="Magnuson J."/>
            <person name="Mondo S."/>
            <person name="Nolan M."/>
            <person name="Ohm R."/>
            <person name="Pangilinan J."/>
            <person name="Park H.-J."/>
            <person name="Ramirez L."/>
            <person name="Alfaro M."/>
            <person name="Sun H."/>
            <person name="Tritt A."/>
            <person name="Yoshinaga Y."/>
            <person name="Zwiers L.-H."/>
            <person name="Turgeon B."/>
            <person name="Goodwin S."/>
            <person name="Spatafora J."/>
            <person name="Crous P."/>
            <person name="Grigoriev I."/>
        </authorList>
    </citation>
    <scope>NUCLEOTIDE SEQUENCE</scope>
    <source>
        <strain evidence="7">CBS 207.26</strain>
    </source>
</reference>
<dbReference type="EMBL" id="ML994659">
    <property type="protein sequence ID" value="KAF2180199.1"/>
    <property type="molecule type" value="Genomic_DNA"/>
</dbReference>
<evidence type="ECO:0000256" key="4">
    <source>
        <dbReference type="ARBA" id="ARBA00022737"/>
    </source>
</evidence>
<evidence type="ECO:0000256" key="3">
    <source>
        <dbReference type="ARBA" id="ARBA00022490"/>
    </source>
</evidence>
<name>A0A6A6DPP7_9PEZI</name>
<dbReference type="SMART" id="SM00185">
    <property type="entry name" value="ARM"/>
    <property type="match status" value="5"/>
</dbReference>
<evidence type="ECO:0000256" key="6">
    <source>
        <dbReference type="SAM" id="MobiDB-lite"/>
    </source>
</evidence>
<keyword evidence="3" id="KW-0963">Cytoplasm</keyword>
<proteinExistence type="predicted"/>
<dbReference type="InterPro" id="IPR011989">
    <property type="entry name" value="ARM-like"/>
</dbReference>
<evidence type="ECO:0000313" key="7">
    <source>
        <dbReference type="EMBL" id="KAF2180199.1"/>
    </source>
</evidence>
<dbReference type="Gene3D" id="1.25.10.10">
    <property type="entry name" value="Leucine-rich Repeat Variant"/>
    <property type="match status" value="3"/>
</dbReference>
<comment type="subcellular location">
    <subcellularLocation>
        <location evidence="2">Cytoplasm</location>
    </subcellularLocation>
    <subcellularLocation>
        <location evidence="1">Nucleus</location>
    </subcellularLocation>
</comment>
<dbReference type="PANTHER" id="PTHR15651">
    <property type="entry name" value="ARMADILLO REPEAT-CONTAINING PROTEIN 8"/>
    <property type="match status" value="1"/>
</dbReference>
<keyword evidence="5" id="KW-0539">Nucleus</keyword>
<organism evidence="7 8">
    <name type="scientific">Zopfia rhizophila CBS 207.26</name>
    <dbReference type="NCBI Taxonomy" id="1314779"/>
    <lineage>
        <taxon>Eukaryota</taxon>
        <taxon>Fungi</taxon>
        <taxon>Dikarya</taxon>
        <taxon>Ascomycota</taxon>
        <taxon>Pezizomycotina</taxon>
        <taxon>Dothideomycetes</taxon>
        <taxon>Dothideomycetes incertae sedis</taxon>
        <taxon>Zopfiaceae</taxon>
        <taxon>Zopfia</taxon>
    </lineage>
</organism>
<keyword evidence="4" id="KW-0677">Repeat</keyword>
<evidence type="ECO:0000313" key="8">
    <source>
        <dbReference type="Proteomes" id="UP000800200"/>
    </source>
</evidence>
<feature type="region of interest" description="Disordered" evidence="6">
    <location>
        <begin position="513"/>
        <end position="536"/>
    </location>
</feature>
<evidence type="ECO:0000256" key="2">
    <source>
        <dbReference type="ARBA" id="ARBA00004496"/>
    </source>
</evidence>
<dbReference type="AlphaFoldDB" id="A0A6A6DPP7"/>
<feature type="region of interest" description="Disordered" evidence="6">
    <location>
        <begin position="64"/>
        <end position="85"/>
    </location>
</feature>
<feature type="compositionally biased region" description="Acidic residues" evidence="6">
    <location>
        <begin position="774"/>
        <end position="790"/>
    </location>
</feature>
<evidence type="ECO:0000256" key="5">
    <source>
        <dbReference type="ARBA" id="ARBA00023242"/>
    </source>
</evidence>
<dbReference type="GO" id="GO:0005634">
    <property type="term" value="C:nucleus"/>
    <property type="evidence" value="ECO:0007669"/>
    <property type="project" value="UniProtKB-SubCell"/>
</dbReference>
<dbReference type="InterPro" id="IPR038739">
    <property type="entry name" value="ARMC8/Vid28"/>
</dbReference>
<gene>
    <name evidence="7" type="ORF">K469DRAFT_593260</name>
</gene>
<sequence length="1079" mass="118430">MGRSSIPPALIELSNPTTPEAQVNALRDLKNEIVGHDQRKELAVRHGVVKPLAGILRAEARRGGKRRGRAMNGNGSVEREGEKAMEWSTEDEMRYQATLVVGSLAIGGPAFVTPLLAGNILPPLLEALSPNEVSPKLIVATLRTLTLIVDAMAHEKPWTDSSDGPLRPSISNTISEQIYTRQVMDRLAEILSQTSQSPTVHQQISATTKLIINTCREERQRKLLLEAGTLDILATKLAAIALADAQSLRMEPRTPSGDELPVVILPDIMEAIATIITDSYYHTARFLYSQPIQRLFGTNKESAAGTYDGYSTSPQTTPWDRLLPRLQATQTKADHYTKSWPALGSHNSAGTNDSYTRLPSMGSLQQPANRNPPVDEPENPLFIWLTFVARRGQARERLSACWLLAILKKFGEKWSGNDPSKSTRGRHFSYFIVPLVVKMIEEATPRLEQSKKNGSLSPQAKEDHKYILKHGPFVLAELVKGNKMLQDAAVDAKVLPMLYQILKKSFDPVITSSKPLWSPRPPSPQPRDSMIDPASSTLGRPGLSTEILHAFRYRESSLVALGALADIQDGLRKVIIESGAVNYIIDSLVPYSEGLIDPSSSTQDGGSTTAKGGNPVPVLIAACKAVQTLSRSISVLRTSLIDHGVAKPSYDLLRHPNVKVQTAATEVITNLVLEVSPMRDVSDIIAAGALKTLCEHCHSANFDLRYGSLWALKHLCLSSSYETKVKCLEELGVGWLVQALNGEPTKSSISTPLGMGTSNAAGEQVDILNAVDDPNMDVDDDTSDDEDENTMTDSIPSMRHHHRAGSRYTNTTNIRDRLQHIKNDEQDPRINAERDDVRIQEQALDFIRNFTNENKASGEMIDYLLKTIGHSRFFEILDSKVRPKGAAGQTNTSTYWPNTLGRTSGLNPSPFTTNPNWAAYPPTEIISAALYILVHLANGRSQHRSLVISQTQLMTHVLQLFSHPNRSVRVPCAWFINNLTWVDDSTDVTASRERAQNLRQLGYEEGLRMLTRDADLDVRERGKGGVEQLAKLLGEDRPTGYSSPAGVSAFGESAGGVSGLGRVGGGLGSLHQHRGWTRE</sequence>
<dbReference type="GO" id="GO:0034657">
    <property type="term" value="C:GID complex"/>
    <property type="evidence" value="ECO:0007669"/>
    <property type="project" value="TreeGrafter"/>
</dbReference>